<evidence type="ECO:0000256" key="7">
    <source>
        <dbReference type="PROSITE-ProRule" id="PRU01360"/>
    </source>
</evidence>
<dbReference type="NCBIfam" id="TIGR04056">
    <property type="entry name" value="OMP_RagA_SusC"/>
    <property type="match status" value="1"/>
</dbReference>
<gene>
    <name evidence="9" type="ORF">GS399_01825</name>
</gene>
<feature type="domain" description="TonB-dependent receptor plug" evidence="8">
    <location>
        <begin position="143"/>
        <end position="275"/>
    </location>
</feature>
<evidence type="ECO:0000313" key="9">
    <source>
        <dbReference type="EMBL" id="MXV49695.1"/>
    </source>
</evidence>
<comment type="caution">
    <text evidence="9">The sequence shown here is derived from an EMBL/GenBank/DDBJ whole genome shotgun (WGS) entry which is preliminary data.</text>
</comment>
<dbReference type="SUPFAM" id="SSF56935">
    <property type="entry name" value="Porins"/>
    <property type="match status" value="1"/>
</dbReference>
<dbReference type="InterPro" id="IPR037066">
    <property type="entry name" value="Plug_dom_sf"/>
</dbReference>
<dbReference type="Pfam" id="PF07715">
    <property type="entry name" value="Plug"/>
    <property type="match status" value="1"/>
</dbReference>
<evidence type="ECO:0000256" key="4">
    <source>
        <dbReference type="ARBA" id="ARBA00022692"/>
    </source>
</evidence>
<evidence type="ECO:0000259" key="8">
    <source>
        <dbReference type="Pfam" id="PF07715"/>
    </source>
</evidence>
<dbReference type="InterPro" id="IPR008969">
    <property type="entry name" value="CarboxyPept-like_regulatory"/>
</dbReference>
<accession>A0A7K1Y536</accession>
<sequence>MEINFTYFSKKSHFKRLKRPGISLLFSLMAITFTALLPKNVNAQTDVLTVKGVVVDDLSNDPLPGVSIADAQKKNLGTTNSNGEFTIRTSKGSEITFSYLGYNALSKNFVSAQEKVIIRLKPKSSELTEVVVTALGIKRDEKSLGYANTVVNGQQLTDAPSANWTDALSGKVAGLNMIRSNSGPTGSNKIILRGENNLTGENEALIVVDGVVINNGSGRRSANDSDKAYGTGSDNMPADYGSGINDINAEDIESVNVLKGPAAAALYGQRGANGAIIITTKSGSKHKGLGITFNSNASFESVNRWPDLQFEYGQGLAGADYYSFNNTEDGVSTKGTSSAYGPKFDGQMFYQLDPATQTTGATRTPWVPYTDKIHDYFQTGQTYTNSISVDGGTDKTSARFSATNVTNKWITPNTGYNRNSVSMSVNSKISDKLNIAAKVDYTNKWADNLPGAGYGNQSIMYWFIFWQPNADLDWLKNYWVNGKEDRQIFYPYSTFPENPYAVAYQFLNKTNRNGVTGNVQASYNFTKDLSLQVRTSLDFSYDQRSQQRPYDSGSKLPKGSYRTQNIYSQEASSDFLLRYNKQITHDLTLTATAGGSMLKNNYNRDETRADSLVYPGSYIFSNAAGPLATVPYKSKYSLNSFYGLLSLNYRDYLFFDATGRQDWNSVLATPTRTDEAGFFYPSFSASFIPSSIFTLPKAISYAKLRASYASVGSGGLNPYTTSFNYVSPGSVYSGALVNPTLLPNVNLSPLRTSSVEVGADVRFFQSRLGFDLALYSGTTKDQILNRVVDRSSGYEKAVINAGKVNNKGIELAVNGTPIKTKNGFNWNLNLTFSANKNKIEELSDSTLVLQYGPTGNGQIVAKVGGSMGDMYGRGYLRSPDGQIIYDSKTGFAKLSDDLVYLGNTTPKWRGGINSSFGYKQFRLNLLFDAQFGAVAYSLTNYKLAEQGKTTNTLPGRYNGIIGNGVIMNEDGSYRPNDVTATDIDNYYRSHYGIDNAEGNTFSTDFIKFREARFDYTLGNKLTKKLGLSRATIGVYGRDLYIWTKWPIFDPEFGTLAGSDIVRGFETAQFPSTRTFGFNLVVGL</sequence>
<dbReference type="Pfam" id="PF13715">
    <property type="entry name" value="CarbopepD_reg_2"/>
    <property type="match status" value="1"/>
</dbReference>
<name>A0A7K1Y536_9SPHI</name>
<dbReference type="AlphaFoldDB" id="A0A7K1Y536"/>
<evidence type="ECO:0000256" key="6">
    <source>
        <dbReference type="ARBA" id="ARBA00023237"/>
    </source>
</evidence>
<keyword evidence="3 7" id="KW-1134">Transmembrane beta strand</keyword>
<keyword evidence="2 7" id="KW-0813">Transport</keyword>
<keyword evidence="10" id="KW-1185">Reference proteome</keyword>
<proteinExistence type="inferred from homology"/>
<dbReference type="InterPro" id="IPR012910">
    <property type="entry name" value="Plug_dom"/>
</dbReference>
<keyword evidence="4 7" id="KW-0812">Transmembrane</keyword>
<dbReference type="EMBL" id="WVHT01000001">
    <property type="protein sequence ID" value="MXV49695.1"/>
    <property type="molecule type" value="Genomic_DNA"/>
</dbReference>
<dbReference type="Proteomes" id="UP000466586">
    <property type="component" value="Unassembled WGS sequence"/>
</dbReference>
<dbReference type="SUPFAM" id="SSF49464">
    <property type="entry name" value="Carboxypeptidase regulatory domain-like"/>
    <property type="match status" value="1"/>
</dbReference>
<dbReference type="PROSITE" id="PS52016">
    <property type="entry name" value="TONB_DEPENDENT_REC_3"/>
    <property type="match status" value="1"/>
</dbReference>
<dbReference type="InterPro" id="IPR036942">
    <property type="entry name" value="Beta-barrel_TonB_sf"/>
</dbReference>
<evidence type="ECO:0000256" key="2">
    <source>
        <dbReference type="ARBA" id="ARBA00022448"/>
    </source>
</evidence>
<dbReference type="InterPro" id="IPR039426">
    <property type="entry name" value="TonB-dep_rcpt-like"/>
</dbReference>
<organism evidence="9 10">
    <name type="scientific">Hufsiella arboris</name>
    <dbReference type="NCBI Taxonomy" id="2695275"/>
    <lineage>
        <taxon>Bacteria</taxon>
        <taxon>Pseudomonadati</taxon>
        <taxon>Bacteroidota</taxon>
        <taxon>Sphingobacteriia</taxon>
        <taxon>Sphingobacteriales</taxon>
        <taxon>Sphingobacteriaceae</taxon>
        <taxon>Hufsiella</taxon>
    </lineage>
</organism>
<keyword evidence="6 7" id="KW-0998">Cell outer membrane</keyword>
<keyword evidence="5 7" id="KW-0472">Membrane</keyword>
<dbReference type="NCBIfam" id="TIGR04057">
    <property type="entry name" value="SusC_RagA_signa"/>
    <property type="match status" value="1"/>
</dbReference>
<evidence type="ECO:0000256" key="1">
    <source>
        <dbReference type="ARBA" id="ARBA00004571"/>
    </source>
</evidence>
<evidence type="ECO:0000256" key="3">
    <source>
        <dbReference type="ARBA" id="ARBA00022452"/>
    </source>
</evidence>
<dbReference type="InterPro" id="IPR023996">
    <property type="entry name" value="TonB-dep_OMP_SusC/RagA"/>
</dbReference>
<comment type="subcellular location">
    <subcellularLocation>
        <location evidence="1 7">Cell outer membrane</location>
        <topology evidence="1 7">Multi-pass membrane protein</topology>
    </subcellularLocation>
</comment>
<dbReference type="Gene3D" id="2.60.40.1120">
    <property type="entry name" value="Carboxypeptidase-like, regulatory domain"/>
    <property type="match status" value="1"/>
</dbReference>
<dbReference type="InterPro" id="IPR023997">
    <property type="entry name" value="TonB-dep_OMP_SusC/RagA_CS"/>
</dbReference>
<dbReference type="Gene3D" id="2.40.170.20">
    <property type="entry name" value="TonB-dependent receptor, beta-barrel domain"/>
    <property type="match status" value="1"/>
</dbReference>
<evidence type="ECO:0000313" key="10">
    <source>
        <dbReference type="Proteomes" id="UP000466586"/>
    </source>
</evidence>
<comment type="similarity">
    <text evidence="7">Belongs to the TonB-dependent receptor family.</text>
</comment>
<dbReference type="RefSeq" id="WP_160842867.1">
    <property type="nucleotide sequence ID" value="NZ_WVHT01000001.1"/>
</dbReference>
<evidence type="ECO:0000256" key="5">
    <source>
        <dbReference type="ARBA" id="ARBA00023136"/>
    </source>
</evidence>
<dbReference type="Gene3D" id="2.170.130.10">
    <property type="entry name" value="TonB-dependent receptor, plug domain"/>
    <property type="match status" value="1"/>
</dbReference>
<protein>
    <submittedName>
        <fullName evidence="9">SusC/RagA family TonB-linked outer membrane protein</fullName>
    </submittedName>
</protein>
<reference evidence="9 10" key="1">
    <citation type="submission" date="2019-11" db="EMBL/GenBank/DDBJ databases">
        <title>Pedobacter sp. HMF7647 Genome sequencing and assembly.</title>
        <authorList>
            <person name="Kang H."/>
            <person name="Kim H."/>
            <person name="Joh K."/>
        </authorList>
    </citation>
    <scope>NUCLEOTIDE SEQUENCE [LARGE SCALE GENOMIC DNA]</scope>
    <source>
        <strain evidence="9 10">HMF7647</strain>
    </source>
</reference>
<dbReference type="GO" id="GO:0009279">
    <property type="term" value="C:cell outer membrane"/>
    <property type="evidence" value="ECO:0007669"/>
    <property type="project" value="UniProtKB-SubCell"/>
</dbReference>